<protein>
    <submittedName>
        <fullName evidence="2">Uncharacterized protein</fullName>
    </submittedName>
</protein>
<comment type="caution">
    <text evidence="2">The sequence shown here is derived from an EMBL/GenBank/DDBJ whole genome shotgun (WGS) entry which is preliminary data.</text>
</comment>
<name>A0A397TZA1_9GLOM</name>
<gene>
    <name evidence="2" type="ORF">C2G38_2225407</name>
</gene>
<dbReference type="AlphaFoldDB" id="A0A397TZA1"/>
<keyword evidence="1" id="KW-0812">Transmembrane</keyword>
<sequence>MYKASTTDSIYESGNIENFFNAYDFGNPESFCDAFDSSNPETFFNMFEPGNMEDFFEPINDKRNNEAIQHTKNPQELEKLDKWFNSYRLENGFVFTITHSEKDKEDAISSAIPINVQKIDHMYLEKKCMLLRIIIAVTIPLAAHFMLIYIDAKK</sequence>
<keyword evidence="3" id="KW-1185">Reference proteome</keyword>
<feature type="transmembrane region" description="Helical" evidence="1">
    <location>
        <begin position="129"/>
        <end position="150"/>
    </location>
</feature>
<organism evidence="2 3">
    <name type="scientific">Gigaspora rosea</name>
    <dbReference type="NCBI Taxonomy" id="44941"/>
    <lineage>
        <taxon>Eukaryota</taxon>
        <taxon>Fungi</taxon>
        <taxon>Fungi incertae sedis</taxon>
        <taxon>Mucoromycota</taxon>
        <taxon>Glomeromycotina</taxon>
        <taxon>Glomeromycetes</taxon>
        <taxon>Diversisporales</taxon>
        <taxon>Gigasporaceae</taxon>
        <taxon>Gigaspora</taxon>
    </lineage>
</organism>
<evidence type="ECO:0000313" key="2">
    <source>
        <dbReference type="EMBL" id="RIB03332.1"/>
    </source>
</evidence>
<keyword evidence="1" id="KW-1133">Transmembrane helix</keyword>
<dbReference type="OrthoDB" id="2439402at2759"/>
<dbReference type="Proteomes" id="UP000266673">
    <property type="component" value="Unassembled WGS sequence"/>
</dbReference>
<keyword evidence="1" id="KW-0472">Membrane</keyword>
<accession>A0A397TZA1</accession>
<proteinExistence type="predicted"/>
<reference evidence="2 3" key="1">
    <citation type="submission" date="2018-06" db="EMBL/GenBank/DDBJ databases">
        <title>Comparative genomics reveals the genomic features of Rhizophagus irregularis, R. cerebriforme, R. diaphanum and Gigaspora rosea, and their symbiotic lifestyle signature.</title>
        <authorList>
            <person name="Morin E."/>
            <person name="San Clemente H."/>
            <person name="Chen E.C.H."/>
            <person name="De La Providencia I."/>
            <person name="Hainaut M."/>
            <person name="Kuo A."/>
            <person name="Kohler A."/>
            <person name="Murat C."/>
            <person name="Tang N."/>
            <person name="Roy S."/>
            <person name="Loubradou J."/>
            <person name="Henrissat B."/>
            <person name="Grigoriev I.V."/>
            <person name="Corradi N."/>
            <person name="Roux C."/>
            <person name="Martin F.M."/>
        </authorList>
    </citation>
    <scope>NUCLEOTIDE SEQUENCE [LARGE SCALE GENOMIC DNA]</scope>
    <source>
        <strain evidence="2 3">DAOM 194757</strain>
    </source>
</reference>
<evidence type="ECO:0000313" key="3">
    <source>
        <dbReference type="Proteomes" id="UP000266673"/>
    </source>
</evidence>
<evidence type="ECO:0000256" key="1">
    <source>
        <dbReference type="SAM" id="Phobius"/>
    </source>
</evidence>
<dbReference type="EMBL" id="QKWP01002444">
    <property type="protein sequence ID" value="RIB03332.1"/>
    <property type="molecule type" value="Genomic_DNA"/>
</dbReference>